<feature type="region of interest" description="Disordered" evidence="7">
    <location>
        <begin position="447"/>
        <end position="508"/>
    </location>
</feature>
<sequence length="508" mass="50809">MTADHGSPPLGGRYELVSLLATGGMGQVWRARDTLLDRPVAVKVLRSEFAGDATFVARFRAEARHTAVLAHRNIAALHDYGEVPAGEAGPEHLAYLVMELVEGESLSDVLAREGRLGVQQTLDVLQQTAAALAAAHAAGVVHRDVKPGNVLVGADGVVKITDFGIAWSASSVPLTQTGQVVGTAHYLSPEQAAGEKAGPASDVYALGMIGYECLAGRRAFEGENSVQIALRQVRDTPDPLPDDVPENVRRLIGRALQKHPADRFPDGGAFRDAVADVLAGRMLAPPPAGGGTRSFAAVPGTGDVPPRPRGLTRVLVPVAALLAGAGLAVAGVEVLGAPAAPAPRAAAPEPVEPAAVLLVADEYLGRPVGEVEAELGGLGLGVERVPQETAARAPGTVTALTPAGSVPVGTRVSVTYAVAPAAVPGPGRPAPPPAGPAPALSEVAATAPAAGDGGADGADAGLAEQPASGPANANGNRSGNGNANGHRNGNGNANAGGGANGNARKAGG</sequence>
<evidence type="ECO:0000313" key="9">
    <source>
        <dbReference type="EMBL" id="MFD2092495.1"/>
    </source>
</evidence>
<evidence type="ECO:0000256" key="1">
    <source>
        <dbReference type="ARBA" id="ARBA00012513"/>
    </source>
</evidence>
<dbReference type="RefSeq" id="WP_376876507.1">
    <property type="nucleotide sequence ID" value="NZ_JBHUHP010000011.1"/>
</dbReference>
<dbReference type="InterPro" id="IPR011009">
    <property type="entry name" value="Kinase-like_dom_sf"/>
</dbReference>
<evidence type="ECO:0000313" key="10">
    <source>
        <dbReference type="Proteomes" id="UP001597402"/>
    </source>
</evidence>
<gene>
    <name evidence="9" type="ORF">ACFSHS_13030</name>
</gene>
<keyword evidence="6" id="KW-0067">ATP-binding</keyword>
<dbReference type="InterPro" id="IPR000719">
    <property type="entry name" value="Prot_kinase_dom"/>
</dbReference>
<dbReference type="InterPro" id="IPR008271">
    <property type="entry name" value="Ser/Thr_kinase_AS"/>
</dbReference>
<dbReference type="EMBL" id="JBHUHP010000011">
    <property type="protein sequence ID" value="MFD2092495.1"/>
    <property type="molecule type" value="Genomic_DNA"/>
</dbReference>
<organism evidence="9 10">
    <name type="scientific">Blastococcus deserti</name>
    <dbReference type="NCBI Taxonomy" id="2259033"/>
    <lineage>
        <taxon>Bacteria</taxon>
        <taxon>Bacillati</taxon>
        <taxon>Actinomycetota</taxon>
        <taxon>Actinomycetes</taxon>
        <taxon>Geodermatophilales</taxon>
        <taxon>Geodermatophilaceae</taxon>
        <taxon>Blastococcus</taxon>
    </lineage>
</organism>
<evidence type="ECO:0000256" key="2">
    <source>
        <dbReference type="ARBA" id="ARBA00022527"/>
    </source>
</evidence>
<evidence type="ECO:0000256" key="6">
    <source>
        <dbReference type="ARBA" id="ARBA00022840"/>
    </source>
</evidence>
<dbReference type="PANTHER" id="PTHR43289">
    <property type="entry name" value="MITOGEN-ACTIVATED PROTEIN KINASE KINASE KINASE 20-RELATED"/>
    <property type="match status" value="1"/>
</dbReference>
<dbReference type="Proteomes" id="UP001597402">
    <property type="component" value="Unassembled WGS sequence"/>
</dbReference>
<protein>
    <recommendedName>
        <fullName evidence="1">non-specific serine/threonine protein kinase</fullName>
        <ecNumber evidence="1">2.7.11.1</ecNumber>
    </recommendedName>
</protein>
<dbReference type="PROSITE" id="PS00108">
    <property type="entry name" value="PROTEIN_KINASE_ST"/>
    <property type="match status" value="1"/>
</dbReference>
<keyword evidence="5 9" id="KW-0418">Kinase</keyword>
<dbReference type="CDD" id="cd14014">
    <property type="entry name" value="STKc_PknB_like"/>
    <property type="match status" value="1"/>
</dbReference>
<name>A0ABW4XB51_9ACTN</name>
<dbReference type="Gene3D" id="1.10.510.10">
    <property type="entry name" value="Transferase(Phosphotransferase) domain 1"/>
    <property type="match status" value="1"/>
</dbReference>
<evidence type="ECO:0000259" key="8">
    <source>
        <dbReference type="PROSITE" id="PS50011"/>
    </source>
</evidence>
<keyword evidence="4" id="KW-0547">Nucleotide-binding</keyword>
<evidence type="ECO:0000256" key="7">
    <source>
        <dbReference type="SAM" id="MobiDB-lite"/>
    </source>
</evidence>
<evidence type="ECO:0000256" key="4">
    <source>
        <dbReference type="ARBA" id="ARBA00022741"/>
    </source>
</evidence>
<proteinExistence type="predicted"/>
<dbReference type="PANTHER" id="PTHR43289:SF6">
    <property type="entry name" value="SERINE_THREONINE-PROTEIN KINASE NEKL-3"/>
    <property type="match status" value="1"/>
</dbReference>
<evidence type="ECO:0000256" key="3">
    <source>
        <dbReference type="ARBA" id="ARBA00022679"/>
    </source>
</evidence>
<keyword evidence="10" id="KW-1185">Reference proteome</keyword>
<dbReference type="EC" id="2.7.11.1" evidence="1"/>
<dbReference type="PROSITE" id="PS50011">
    <property type="entry name" value="PROTEIN_KINASE_DOM"/>
    <property type="match status" value="1"/>
</dbReference>
<dbReference type="Gene3D" id="3.30.200.20">
    <property type="entry name" value="Phosphorylase Kinase, domain 1"/>
    <property type="match status" value="1"/>
</dbReference>
<dbReference type="SUPFAM" id="SSF56112">
    <property type="entry name" value="Protein kinase-like (PK-like)"/>
    <property type="match status" value="1"/>
</dbReference>
<accession>A0ABW4XB51</accession>
<keyword evidence="3" id="KW-0808">Transferase</keyword>
<comment type="caution">
    <text evidence="9">The sequence shown here is derived from an EMBL/GenBank/DDBJ whole genome shotgun (WGS) entry which is preliminary data.</text>
</comment>
<reference evidence="10" key="1">
    <citation type="journal article" date="2019" name="Int. J. Syst. Evol. Microbiol.">
        <title>The Global Catalogue of Microorganisms (GCM) 10K type strain sequencing project: providing services to taxonomists for standard genome sequencing and annotation.</title>
        <authorList>
            <consortium name="The Broad Institute Genomics Platform"/>
            <consortium name="The Broad Institute Genome Sequencing Center for Infectious Disease"/>
            <person name="Wu L."/>
            <person name="Ma J."/>
        </authorList>
    </citation>
    <scope>NUCLEOTIDE SEQUENCE [LARGE SCALE GENOMIC DNA]</scope>
    <source>
        <strain evidence="10">JCM 3338</strain>
    </source>
</reference>
<dbReference type="Pfam" id="PF00069">
    <property type="entry name" value="Pkinase"/>
    <property type="match status" value="1"/>
</dbReference>
<dbReference type="SMART" id="SM00220">
    <property type="entry name" value="S_TKc"/>
    <property type="match status" value="1"/>
</dbReference>
<feature type="compositionally biased region" description="Low complexity" evidence="7">
    <location>
        <begin position="471"/>
        <end position="493"/>
    </location>
</feature>
<keyword evidence="2" id="KW-0723">Serine/threonine-protein kinase</keyword>
<dbReference type="GO" id="GO:0016301">
    <property type="term" value="F:kinase activity"/>
    <property type="evidence" value="ECO:0007669"/>
    <property type="project" value="UniProtKB-KW"/>
</dbReference>
<evidence type="ECO:0000256" key="5">
    <source>
        <dbReference type="ARBA" id="ARBA00022777"/>
    </source>
</evidence>
<feature type="domain" description="Protein kinase" evidence="8">
    <location>
        <begin position="14"/>
        <end position="278"/>
    </location>
</feature>
<feature type="compositionally biased region" description="Gly residues" evidence="7">
    <location>
        <begin position="494"/>
        <end position="508"/>
    </location>
</feature>